<dbReference type="RefSeq" id="WP_197641982.1">
    <property type="nucleotide sequence ID" value="NZ_JAEACP010000002.1"/>
</dbReference>
<keyword evidence="1" id="KW-0812">Transmembrane</keyword>
<evidence type="ECO:0000313" key="3">
    <source>
        <dbReference type="Proteomes" id="UP001595445"/>
    </source>
</evidence>
<protein>
    <submittedName>
        <fullName evidence="2">Uncharacterized protein</fullName>
    </submittedName>
</protein>
<name>A0ABV7DUF8_9RHOB</name>
<reference evidence="3" key="1">
    <citation type="journal article" date="2019" name="Int. J. Syst. Evol. Microbiol.">
        <title>The Global Catalogue of Microorganisms (GCM) 10K type strain sequencing project: providing services to taxonomists for standard genome sequencing and annotation.</title>
        <authorList>
            <consortium name="The Broad Institute Genomics Platform"/>
            <consortium name="The Broad Institute Genome Sequencing Center for Infectious Disease"/>
            <person name="Wu L."/>
            <person name="Ma J."/>
        </authorList>
    </citation>
    <scope>NUCLEOTIDE SEQUENCE [LARGE SCALE GENOMIC DNA]</scope>
    <source>
        <strain evidence="3">KCTC 62102</strain>
    </source>
</reference>
<dbReference type="EMBL" id="JBHRSM010000011">
    <property type="protein sequence ID" value="MFC3085724.1"/>
    <property type="molecule type" value="Genomic_DNA"/>
</dbReference>
<keyword evidence="3" id="KW-1185">Reference proteome</keyword>
<evidence type="ECO:0000313" key="2">
    <source>
        <dbReference type="EMBL" id="MFC3085724.1"/>
    </source>
</evidence>
<gene>
    <name evidence="2" type="ORF">ACFOD6_06640</name>
</gene>
<dbReference type="Proteomes" id="UP001595445">
    <property type="component" value="Unassembled WGS sequence"/>
</dbReference>
<proteinExistence type="predicted"/>
<keyword evidence="1" id="KW-1133">Transmembrane helix</keyword>
<keyword evidence="1" id="KW-0472">Membrane</keyword>
<comment type="caution">
    <text evidence="2">The sequence shown here is derived from an EMBL/GenBank/DDBJ whole genome shotgun (WGS) entry which is preliminary data.</text>
</comment>
<evidence type="ECO:0000256" key="1">
    <source>
        <dbReference type="SAM" id="Phobius"/>
    </source>
</evidence>
<feature type="transmembrane region" description="Helical" evidence="1">
    <location>
        <begin position="12"/>
        <end position="38"/>
    </location>
</feature>
<accession>A0ABV7DUF8</accession>
<organism evidence="2 3">
    <name type="scientific">Tabrizicola soli</name>
    <dbReference type="NCBI Taxonomy" id="2185115"/>
    <lineage>
        <taxon>Bacteria</taxon>
        <taxon>Pseudomonadati</taxon>
        <taxon>Pseudomonadota</taxon>
        <taxon>Alphaproteobacteria</taxon>
        <taxon>Rhodobacterales</taxon>
        <taxon>Paracoccaceae</taxon>
        <taxon>Tabrizicola</taxon>
    </lineage>
</organism>
<sequence>MIRLFRRPGGGARSYAALGLFAAAYLAALALVLAPGVIRLAGALIAP</sequence>